<keyword evidence="3" id="KW-0479">Metal-binding</keyword>
<dbReference type="NCBIfam" id="TIGR03652">
    <property type="entry name" value="FeS_repair_RIC"/>
    <property type="match status" value="1"/>
</dbReference>
<dbReference type="RefSeq" id="WP_318799189.1">
    <property type="nucleotide sequence ID" value="NZ_JARUJP010000035.1"/>
</dbReference>
<sequence>MSKFTFKSSDSVGHIAANFPKSMDIFKEYNIDFCCGGDTPLIEEIKEHNLNEEEIMSKLEEAYNKAVSMGIEEVDFNNLSYSDLIDHIVNVHHAYLQRELPKIGELTAKILRVHGGGHSELAEVHRLFSSLRMELEQHTIKEETSEFPMIKEYEKTHSKELLDKIVKSIKGLEEEHEGAGDILKALRRATKGFKVPEDGCNTYRLTYDKLKELESETFVHIHLENNILFPRVVKENNN</sequence>
<evidence type="ECO:0000313" key="7">
    <source>
        <dbReference type="Proteomes" id="UP001281656"/>
    </source>
</evidence>
<dbReference type="Gene3D" id="1.20.120.520">
    <property type="entry name" value="nmb1532 protein domain like"/>
    <property type="match status" value="1"/>
</dbReference>
<evidence type="ECO:0000256" key="1">
    <source>
        <dbReference type="ARBA" id="ARBA00004496"/>
    </source>
</evidence>
<keyword evidence="2" id="KW-0963">Cytoplasm</keyword>
<feature type="domain" description="Hemerythrin-like" evidence="5">
    <location>
        <begin position="86"/>
        <end position="231"/>
    </location>
</feature>
<dbReference type="PANTHER" id="PTHR36438">
    <property type="entry name" value="IRON-SULFUR CLUSTER REPAIR PROTEIN YTFE"/>
    <property type="match status" value="1"/>
</dbReference>
<comment type="subcellular location">
    <subcellularLocation>
        <location evidence="1">Cytoplasm</location>
    </subcellularLocation>
</comment>
<protein>
    <submittedName>
        <fullName evidence="6">Iron-sulfur cluster repair di-iron protein</fullName>
    </submittedName>
</protein>
<keyword evidence="4" id="KW-0408">Iron</keyword>
<dbReference type="Proteomes" id="UP001281656">
    <property type="component" value="Unassembled WGS sequence"/>
</dbReference>
<evidence type="ECO:0000256" key="3">
    <source>
        <dbReference type="ARBA" id="ARBA00022723"/>
    </source>
</evidence>
<dbReference type="EMBL" id="JARUJP010000035">
    <property type="protein sequence ID" value="MDW8802990.1"/>
    <property type="molecule type" value="Genomic_DNA"/>
</dbReference>
<dbReference type="Pfam" id="PF04405">
    <property type="entry name" value="ScdA_N"/>
    <property type="match status" value="1"/>
</dbReference>
<dbReference type="InterPro" id="IPR012312">
    <property type="entry name" value="Hemerythrin-like"/>
</dbReference>
<organism evidence="6 7">
    <name type="scientific">Clostridium tanneri</name>
    <dbReference type="NCBI Taxonomy" id="3037988"/>
    <lineage>
        <taxon>Bacteria</taxon>
        <taxon>Bacillati</taxon>
        <taxon>Bacillota</taxon>
        <taxon>Clostridia</taxon>
        <taxon>Eubacteriales</taxon>
        <taxon>Clostridiaceae</taxon>
        <taxon>Clostridium</taxon>
    </lineage>
</organism>
<dbReference type="PANTHER" id="PTHR36438:SF1">
    <property type="entry name" value="IRON-SULFUR CLUSTER REPAIR PROTEIN YTFE"/>
    <property type="match status" value="1"/>
</dbReference>
<evidence type="ECO:0000313" key="6">
    <source>
        <dbReference type="EMBL" id="MDW8802990.1"/>
    </source>
</evidence>
<gene>
    <name evidence="6" type="primary">ric</name>
    <name evidence="6" type="ORF">P8V03_17780</name>
</gene>
<evidence type="ECO:0000259" key="5">
    <source>
        <dbReference type="Pfam" id="PF01814"/>
    </source>
</evidence>
<evidence type="ECO:0000256" key="4">
    <source>
        <dbReference type="ARBA" id="ARBA00023004"/>
    </source>
</evidence>
<accession>A0ABU4JXT5</accession>
<dbReference type="Pfam" id="PF01814">
    <property type="entry name" value="Hemerythrin"/>
    <property type="match status" value="1"/>
</dbReference>
<name>A0ABU4JXT5_9CLOT</name>
<evidence type="ECO:0000256" key="2">
    <source>
        <dbReference type="ARBA" id="ARBA00022490"/>
    </source>
</evidence>
<comment type="caution">
    <text evidence="6">The sequence shown here is derived from an EMBL/GenBank/DDBJ whole genome shotgun (WGS) entry which is preliminary data.</text>
</comment>
<reference evidence="6 7" key="1">
    <citation type="submission" date="2023-04" db="EMBL/GenBank/DDBJ databases">
        <title>Clostridium tannerae sp. nov., isolated from the fecal material of an alpaca.</title>
        <authorList>
            <person name="Miller S."/>
            <person name="Hendry M."/>
            <person name="King J."/>
            <person name="Sankaranarayanan K."/>
            <person name="Lawson P.A."/>
        </authorList>
    </citation>
    <scope>NUCLEOTIDE SEQUENCE [LARGE SCALE GENOMIC DNA]</scope>
    <source>
        <strain evidence="6 7">A1-XYC3</strain>
    </source>
</reference>
<proteinExistence type="predicted"/>
<keyword evidence="7" id="KW-1185">Reference proteome</keyword>
<dbReference type="InterPro" id="IPR019903">
    <property type="entry name" value="RIC_family"/>
</dbReference>